<dbReference type="InterPro" id="IPR008207">
    <property type="entry name" value="Sig_transdc_His_kin_Hpt_dom"/>
</dbReference>
<evidence type="ECO:0000313" key="15">
    <source>
        <dbReference type="Proteomes" id="UP001302429"/>
    </source>
</evidence>
<comment type="catalytic activity">
    <reaction evidence="1">
        <text>ATP + protein L-histidine = ADP + protein N-phospho-L-histidine.</text>
        <dbReference type="EC" id="2.7.13.3"/>
    </reaction>
</comment>
<dbReference type="InterPro" id="IPR037006">
    <property type="entry name" value="CheA-like_homodim_sf"/>
</dbReference>
<dbReference type="SUPFAM" id="SSF47226">
    <property type="entry name" value="Histidine-containing phosphotransfer domain, HPT domain"/>
    <property type="match status" value="1"/>
</dbReference>
<dbReference type="Pfam" id="PF02518">
    <property type="entry name" value="HATPase_c"/>
    <property type="match status" value="1"/>
</dbReference>
<dbReference type="Proteomes" id="UP001302429">
    <property type="component" value="Chromosome"/>
</dbReference>
<evidence type="ECO:0000259" key="11">
    <source>
        <dbReference type="PROSITE" id="PS50109"/>
    </source>
</evidence>
<evidence type="ECO:0000256" key="7">
    <source>
        <dbReference type="ARBA" id="ARBA00023012"/>
    </source>
</evidence>
<feature type="modified residue" description="Phosphohistidine" evidence="9">
    <location>
        <position position="54"/>
    </location>
</feature>
<dbReference type="InterPro" id="IPR051315">
    <property type="entry name" value="Bact_Chemotaxis_CheA"/>
</dbReference>
<dbReference type="RefSeq" id="WP_317084168.1">
    <property type="nucleotide sequence ID" value="NZ_CP136594.1"/>
</dbReference>
<evidence type="ECO:0000313" key="14">
    <source>
        <dbReference type="EMBL" id="WOE76455.1"/>
    </source>
</evidence>
<dbReference type="FunFam" id="3.30.565.10:FF:000016">
    <property type="entry name" value="Chemotaxis protein CheA, putative"/>
    <property type="match status" value="1"/>
</dbReference>
<organism evidence="14 15">
    <name type="scientific">Alterisphingorhabdus coralli</name>
    <dbReference type="NCBI Taxonomy" id="3071408"/>
    <lineage>
        <taxon>Bacteria</taxon>
        <taxon>Pseudomonadati</taxon>
        <taxon>Pseudomonadota</taxon>
        <taxon>Alphaproteobacteria</taxon>
        <taxon>Sphingomonadales</taxon>
        <taxon>Sphingomonadaceae</taxon>
        <taxon>Alterisphingorhabdus (ex Yan et al. 2024)</taxon>
    </lineage>
</organism>
<dbReference type="InterPro" id="IPR004358">
    <property type="entry name" value="Sig_transdc_His_kin-like_C"/>
</dbReference>
<dbReference type="AlphaFoldDB" id="A0AA97I2J1"/>
<dbReference type="InterPro" id="IPR036641">
    <property type="entry name" value="HPT_dom_sf"/>
</dbReference>
<evidence type="ECO:0000256" key="5">
    <source>
        <dbReference type="ARBA" id="ARBA00022679"/>
    </source>
</evidence>
<keyword evidence="15" id="KW-1185">Reference proteome</keyword>
<evidence type="ECO:0000256" key="4">
    <source>
        <dbReference type="ARBA" id="ARBA00022553"/>
    </source>
</evidence>
<keyword evidence="7" id="KW-0902">Two-component regulatory system</keyword>
<feature type="domain" description="HPt" evidence="13">
    <location>
        <begin position="7"/>
        <end position="111"/>
    </location>
</feature>
<dbReference type="SUPFAM" id="SSF47384">
    <property type="entry name" value="Homodimeric domain of signal transducing histidine kinase"/>
    <property type="match status" value="1"/>
</dbReference>
<dbReference type="Pfam" id="PF01627">
    <property type="entry name" value="Hpt"/>
    <property type="match status" value="1"/>
</dbReference>
<dbReference type="CDD" id="cd00088">
    <property type="entry name" value="HPT"/>
    <property type="match status" value="1"/>
</dbReference>
<name>A0AA97I2J1_9SPHN</name>
<dbReference type="SMART" id="SM00387">
    <property type="entry name" value="HATPase_c"/>
    <property type="match status" value="1"/>
</dbReference>
<reference evidence="14 15" key="1">
    <citation type="submission" date="2023-10" db="EMBL/GenBank/DDBJ databases">
        <title>Complete genome sequence of a Sphingomonadaceae bacterium.</title>
        <authorList>
            <person name="Yan C."/>
        </authorList>
    </citation>
    <scope>NUCLEOTIDE SEQUENCE [LARGE SCALE GENOMIC DNA]</scope>
    <source>
        <strain evidence="14 15">SCSIO 66989</strain>
    </source>
</reference>
<dbReference type="EC" id="2.7.13.3" evidence="2"/>
<dbReference type="InterPro" id="IPR003594">
    <property type="entry name" value="HATPase_dom"/>
</dbReference>
<dbReference type="InterPro" id="IPR036890">
    <property type="entry name" value="HATPase_C_sf"/>
</dbReference>
<evidence type="ECO:0000256" key="8">
    <source>
        <dbReference type="ARBA" id="ARBA00035100"/>
    </source>
</evidence>
<feature type="domain" description="Histidine kinase" evidence="11">
    <location>
        <begin position="173"/>
        <end position="424"/>
    </location>
</feature>
<dbReference type="Pfam" id="PF02895">
    <property type="entry name" value="H-kinase_dim"/>
    <property type="match status" value="1"/>
</dbReference>
<keyword evidence="6" id="KW-0418">Kinase</keyword>
<dbReference type="Pfam" id="PF01584">
    <property type="entry name" value="CheW"/>
    <property type="match status" value="1"/>
</dbReference>
<gene>
    <name evidence="14" type="ORF">RB602_07005</name>
</gene>
<sequence length="830" mass="89273">MARSQLPDRTMDDLQQEFIAETHETLEALSGELVAWEAEPDHGEHLDSIFRFFHTVKGSAGFLSLPRFEKLAHEAEDVLARLRESERPITSQLVSAILALVDHIAELTAALESGAGVDHAQDGLLIEALTKAWEATLELTDDAAMDKVASAYGAPADDQNRDQPTLPESGSDQKARTVRLPLALLDQMMNSVSDMVLARNEVARQLRELQGTGELDAAFERLSTCVGDLRDSIGRTRMQRMEGVFAPLPRIVRDLAADLGKKVDIVCTGQDVELDREMIEMIRDPLVHIIRNALDHGIETPSERERAGKVATGKLEINASQSGNQILITIEDDGAGIDTAHLGEKAVAARIHSRSQIHAMSEAALVNLIFAPGISTADQVTAISGRGVGMDVVRANIERVGGAIDLHNSPGKGLKIVIRVPLTLTIIACLILQCGGHQFALPQSAVREITSAANDQIRIDPIGDGCIAALRDDYLPVVRLGDVLHIEASGAQSGAGDDLGNKVIIVIDVHGGARFALMVDGVTDHEDLVIRPGAPALIASGLYAGTTLPDNGRPMLLIDPAGVARSAGIEALTKPIKAPIAEATEQSEQRNAVETPISLLVFHDCEQRKRALVLDCIERVEDFPVDALAFSAGQLRLTRGDRTYPVLGIDRPPEGQQIKLLQLTDGSATLFYAIGDIADIHHTTKEALSAGALPQDSQNPVSAISIAGGAQVEVLDSHWLFSEVSDYAMPINEGARPLCLLADADDGWSRRMLEPLLTSAGYAVSYDAQAADRADVIISNVGGPAFGDARNVIHLRQNPEAEPGRDSIYRYDRVGLIGALQAKRQERRHG</sequence>
<evidence type="ECO:0000256" key="1">
    <source>
        <dbReference type="ARBA" id="ARBA00000085"/>
    </source>
</evidence>
<dbReference type="GO" id="GO:0006935">
    <property type="term" value="P:chemotaxis"/>
    <property type="evidence" value="ECO:0007669"/>
    <property type="project" value="InterPro"/>
</dbReference>
<feature type="domain" description="CheW-like" evidence="12">
    <location>
        <begin position="426"/>
        <end position="569"/>
    </location>
</feature>
<evidence type="ECO:0000256" key="2">
    <source>
        <dbReference type="ARBA" id="ARBA00012438"/>
    </source>
</evidence>
<feature type="compositionally biased region" description="Polar residues" evidence="10">
    <location>
        <begin position="162"/>
        <end position="172"/>
    </location>
</feature>
<dbReference type="PANTHER" id="PTHR43395:SF1">
    <property type="entry name" value="CHEMOTAXIS PROTEIN CHEA"/>
    <property type="match status" value="1"/>
</dbReference>
<dbReference type="SMART" id="SM00073">
    <property type="entry name" value="HPT"/>
    <property type="match status" value="1"/>
</dbReference>
<dbReference type="PRINTS" id="PR00344">
    <property type="entry name" value="BCTRLSENSOR"/>
</dbReference>
<evidence type="ECO:0000256" key="9">
    <source>
        <dbReference type="PROSITE-ProRule" id="PRU00110"/>
    </source>
</evidence>
<dbReference type="Gene3D" id="1.20.120.160">
    <property type="entry name" value="HPT domain"/>
    <property type="match status" value="1"/>
</dbReference>
<dbReference type="Gene3D" id="3.30.565.10">
    <property type="entry name" value="Histidine kinase-like ATPase, C-terminal domain"/>
    <property type="match status" value="1"/>
</dbReference>
<dbReference type="SMART" id="SM00260">
    <property type="entry name" value="CheW"/>
    <property type="match status" value="1"/>
</dbReference>
<dbReference type="GO" id="GO:0005737">
    <property type="term" value="C:cytoplasm"/>
    <property type="evidence" value="ECO:0007669"/>
    <property type="project" value="InterPro"/>
</dbReference>
<dbReference type="Gene3D" id="2.30.30.40">
    <property type="entry name" value="SH3 Domains"/>
    <property type="match status" value="1"/>
</dbReference>
<dbReference type="PANTHER" id="PTHR43395">
    <property type="entry name" value="SENSOR HISTIDINE KINASE CHEA"/>
    <property type="match status" value="1"/>
</dbReference>
<dbReference type="SUPFAM" id="SSF55874">
    <property type="entry name" value="ATPase domain of HSP90 chaperone/DNA topoisomerase II/histidine kinase"/>
    <property type="match status" value="1"/>
</dbReference>
<keyword evidence="4 9" id="KW-0597">Phosphoprotein</keyword>
<dbReference type="PROSITE" id="PS50894">
    <property type="entry name" value="HPT"/>
    <property type="match status" value="1"/>
</dbReference>
<evidence type="ECO:0000256" key="6">
    <source>
        <dbReference type="ARBA" id="ARBA00022777"/>
    </source>
</evidence>
<dbReference type="SUPFAM" id="SSF50341">
    <property type="entry name" value="CheW-like"/>
    <property type="match status" value="1"/>
</dbReference>
<dbReference type="SMART" id="SM01231">
    <property type="entry name" value="H-kinase_dim"/>
    <property type="match status" value="1"/>
</dbReference>
<evidence type="ECO:0000259" key="12">
    <source>
        <dbReference type="PROSITE" id="PS50851"/>
    </source>
</evidence>
<evidence type="ECO:0000259" key="13">
    <source>
        <dbReference type="PROSITE" id="PS50894"/>
    </source>
</evidence>
<dbReference type="Gene3D" id="1.10.287.560">
    <property type="entry name" value="Histidine kinase CheA-like, homodimeric domain"/>
    <property type="match status" value="1"/>
</dbReference>
<dbReference type="EMBL" id="CP136594">
    <property type="protein sequence ID" value="WOE76455.1"/>
    <property type="molecule type" value="Genomic_DNA"/>
</dbReference>
<evidence type="ECO:0000256" key="10">
    <source>
        <dbReference type="SAM" id="MobiDB-lite"/>
    </source>
</evidence>
<dbReference type="InterPro" id="IPR002545">
    <property type="entry name" value="CheW-lke_dom"/>
</dbReference>
<dbReference type="PROSITE" id="PS50109">
    <property type="entry name" value="HIS_KIN"/>
    <property type="match status" value="1"/>
</dbReference>
<protein>
    <recommendedName>
        <fullName evidence="3">Chemotaxis protein CheA</fullName>
        <ecNumber evidence="2">2.7.13.3</ecNumber>
    </recommendedName>
</protein>
<dbReference type="InterPro" id="IPR005467">
    <property type="entry name" value="His_kinase_dom"/>
</dbReference>
<keyword evidence="5 14" id="KW-0808">Transferase</keyword>
<dbReference type="KEGG" id="acoa:RB602_07005"/>
<dbReference type="PROSITE" id="PS50851">
    <property type="entry name" value="CHEW"/>
    <property type="match status" value="1"/>
</dbReference>
<evidence type="ECO:0000256" key="3">
    <source>
        <dbReference type="ARBA" id="ARBA00021495"/>
    </source>
</evidence>
<dbReference type="InterPro" id="IPR036061">
    <property type="entry name" value="CheW-like_dom_sf"/>
</dbReference>
<dbReference type="GO" id="GO:0000155">
    <property type="term" value="F:phosphorelay sensor kinase activity"/>
    <property type="evidence" value="ECO:0007669"/>
    <property type="project" value="InterPro"/>
</dbReference>
<proteinExistence type="predicted"/>
<accession>A0AA97I2J1</accession>
<dbReference type="InterPro" id="IPR004105">
    <property type="entry name" value="CheA-like_dim"/>
</dbReference>
<feature type="region of interest" description="Disordered" evidence="10">
    <location>
        <begin position="153"/>
        <end position="173"/>
    </location>
</feature>
<comment type="function">
    <text evidence="8">Involved in the transmission of sensory signals from the chemoreceptors to the flagellar motors. CheA is autophosphorylated; it can transfer its phosphate group to either CheB or CheY.</text>
</comment>
<dbReference type="InterPro" id="IPR036097">
    <property type="entry name" value="HisK_dim/P_sf"/>
</dbReference>